<dbReference type="RefSeq" id="WP_182555884.1">
    <property type="nucleotide sequence ID" value="NZ_BPRF01000020.1"/>
</dbReference>
<dbReference type="Proteomes" id="UP000543554">
    <property type="component" value="Unassembled WGS sequence"/>
</dbReference>
<reference evidence="1 2" key="1">
    <citation type="submission" date="2020-08" db="EMBL/GenBank/DDBJ databases">
        <title>Genomic Encyclopedia of Type Strains, Phase IV (KMG-IV): sequencing the most valuable type-strain genomes for metagenomic binning, comparative biology and taxonomic classification.</title>
        <authorList>
            <person name="Goeker M."/>
        </authorList>
    </citation>
    <scope>NUCLEOTIDE SEQUENCE [LARGE SCALE GENOMIC DNA]</scope>
    <source>
        <strain evidence="1 2">DSM 11490</strain>
    </source>
</reference>
<gene>
    <name evidence="1" type="ORF">HNR51_003707</name>
</gene>
<accession>A0AA40S571</accession>
<name>A0AA40S571_9HYPH</name>
<evidence type="ECO:0000313" key="1">
    <source>
        <dbReference type="EMBL" id="MBA8914614.1"/>
    </source>
</evidence>
<sequence>MGGQDASASVDADGDDHLDAAEMRAALASLTSADWLRLAKVDARYRGGTDFRDGDLVQEALCRAIAGKRKCPRGVSVVKFLADAIWSIAGHRRSRMLAEVSFEASPPTATGEQTKGLAPADLLFAPGEDPEALLLKAEGDGAVGDLIGLFPGDGEVELVVTALSLGLKGADLYEETGLAPNRIHYVIRKIRKESDKRFPGRWTR</sequence>
<dbReference type="InterPro" id="IPR018247">
    <property type="entry name" value="EF_Hand_1_Ca_BS"/>
</dbReference>
<evidence type="ECO:0000313" key="2">
    <source>
        <dbReference type="Proteomes" id="UP000543554"/>
    </source>
</evidence>
<proteinExistence type="predicted"/>
<dbReference type="PROSITE" id="PS00018">
    <property type="entry name" value="EF_HAND_1"/>
    <property type="match status" value="1"/>
</dbReference>
<organism evidence="1 2">
    <name type="scientific">Methylorubrum thiocyanatum</name>
    <dbReference type="NCBI Taxonomy" id="47958"/>
    <lineage>
        <taxon>Bacteria</taxon>
        <taxon>Pseudomonadati</taxon>
        <taxon>Pseudomonadota</taxon>
        <taxon>Alphaproteobacteria</taxon>
        <taxon>Hyphomicrobiales</taxon>
        <taxon>Methylobacteriaceae</taxon>
        <taxon>Methylorubrum</taxon>
    </lineage>
</organism>
<dbReference type="EMBL" id="JACJIB010000006">
    <property type="protein sequence ID" value="MBA8914614.1"/>
    <property type="molecule type" value="Genomic_DNA"/>
</dbReference>
<comment type="caution">
    <text evidence="1">The sequence shown here is derived from an EMBL/GenBank/DDBJ whole genome shotgun (WGS) entry which is preliminary data.</text>
</comment>
<dbReference type="AlphaFoldDB" id="A0AA40S571"/>
<keyword evidence="2" id="KW-1185">Reference proteome</keyword>
<protein>
    <submittedName>
        <fullName evidence="1">Uncharacterized protein</fullName>
    </submittedName>
</protein>